<proteinExistence type="predicted"/>
<dbReference type="AlphaFoldDB" id="A0A0F6W745"/>
<dbReference type="EMBL" id="CP011125">
    <property type="protein sequence ID" value="AKF09130.1"/>
    <property type="molecule type" value="Genomic_DNA"/>
</dbReference>
<keyword evidence="1" id="KW-0732">Signal</keyword>
<evidence type="ECO:0000313" key="2">
    <source>
        <dbReference type="EMBL" id="AKF09130.1"/>
    </source>
</evidence>
<feature type="chain" id="PRO_5002511222" description="Outer membrane beta-barrel domain-containing protein" evidence="1">
    <location>
        <begin position="24"/>
        <end position="227"/>
    </location>
</feature>
<evidence type="ECO:0000313" key="3">
    <source>
        <dbReference type="Proteomes" id="UP000034883"/>
    </source>
</evidence>
<name>A0A0F6W745_9BACT</name>
<feature type="signal peptide" evidence="1">
    <location>
        <begin position="1"/>
        <end position="23"/>
    </location>
</feature>
<organism evidence="2 3">
    <name type="scientific">Sandaracinus amylolyticus</name>
    <dbReference type="NCBI Taxonomy" id="927083"/>
    <lineage>
        <taxon>Bacteria</taxon>
        <taxon>Pseudomonadati</taxon>
        <taxon>Myxococcota</taxon>
        <taxon>Polyangia</taxon>
        <taxon>Polyangiales</taxon>
        <taxon>Sandaracinaceae</taxon>
        <taxon>Sandaracinus</taxon>
    </lineage>
</organism>
<dbReference type="Gene3D" id="2.40.160.20">
    <property type="match status" value="1"/>
</dbReference>
<keyword evidence="3" id="KW-1185">Reference proteome</keyword>
<gene>
    <name evidence="2" type="ORF">DB32_006279</name>
</gene>
<dbReference type="InterPro" id="IPR011250">
    <property type="entry name" value="OMP/PagP_B-barrel"/>
</dbReference>
<evidence type="ECO:0000256" key="1">
    <source>
        <dbReference type="SAM" id="SignalP"/>
    </source>
</evidence>
<dbReference type="NCBIfam" id="TIGR04565">
    <property type="entry name" value="OMP_myx_plus"/>
    <property type="match status" value="1"/>
</dbReference>
<evidence type="ECO:0008006" key="4">
    <source>
        <dbReference type="Google" id="ProtNLM"/>
    </source>
</evidence>
<dbReference type="RefSeq" id="WP_169791612.1">
    <property type="nucleotide sequence ID" value="NZ_CP011125.1"/>
</dbReference>
<sequence>MIERCVLTLALFASALVPSIASAQDTTTTSACIDEAIRDELNARRRYRGVRERIFQKAGRFELSAMGGVYAADLLSASYLLQGALTYHVTEDIGLEASFAYSRAESELVRIIENDRGVTLIRLDQPVYIYQAHLLWTLAYGKMRWFGADIGRFDFNIALGGGVTDNQTSRGLTGSFGIGVKFFFGEWFSIRIDLRDQILEQELLGESAIVNNLTATLGLSIFIPFES</sequence>
<protein>
    <recommendedName>
        <fullName evidence="4">Outer membrane beta-barrel domain-containing protein</fullName>
    </recommendedName>
</protein>
<dbReference type="STRING" id="927083.DB32_006279"/>
<accession>A0A0F6W745</accession>
<dbReference type="InterPro" id="IPR030820">
    <property type="entry name" value="OMP_myx_plus_Proteobacteria"/>
</dbReference>
<dbReference type="SUPFAM" id="SSF56925">
    <property type="entry name" value="OMPA-like"/>
    <property type="match status" value="1"/>
</dbReference>
<reference evidence="2 3" key="1">
    <citation type="submission" date="2015-03" db="EMBL/GenBank/DDBJ databases">
        <title>Genome assembly of Sandaracinus amylolyticus DSM 53668.</title>
        <authorList>
            <person name="Sharma G."/>
            <person name="Subramanian S."/>
        </authorList>
    </citation>
    <scope>NUCLEOTIDE SEQUENCE [LARGE SCALE GENOMIC DNA]</scope>
    <source>
        <strain evidence="2 3">DSM 53668</strain>
    </source>
</reference>
<dbReference type="Proteomes" id="UP000034883">
    <property type="component" value="Chromosome"/>
</dbReference>
<dbReference type="KEGG" id="samy:DB32_006279"/>